<keyword evidence="3" id="KW-1185">Reference proteome</keyword>
<keyword evidence="1" id="KW-0732">Signal</keyword>
<dbReference type="EMBL" id="BAABRN010000092">
    <property type="protein sequence ID" value="GAA5504163.1"/>
    <property type="molecule type" value="Genomic_DNA"/>
</dbReference>
<evidence type="ECO:0000313" key="3">
    <source>
        <dbReference type="Proteomes" id="UP001458946"/>
    </source>
</evidence>
<dbReference type="Proteomes" id="UP001458946">
    <property type="component" value="Unassembled WGS sequence"/>
</dbReference>
<proteinExistence type="predicted"/>
<gene>
    <name evidence="2" type="ORF">Dxin01_03932</name>
</gene>
<organism evidence="2 3">
    <name type="scientific">Deinococcus xinjiangensis</name>
    <dbReference type="NCBI Taxonomy" id="457454"/>
    <lineage>
        <taxon>Bacteria</taxon>
        <taxon>Thermotogati</taxon>
        <taxon>Deinococcota</taxon>
        <taxon>Deinococci</taxon>
        <taxon>Deinococcales</taxon>
        <taxon>Deinococcaceae</taxon>
        <taxon>Deinococcus</taxon>
    </lineage>
</organism>
<evidence type="ECO:0000256" key="1">
    <source>
        <dbReference type="SAM" id="SignalP"/>
    </source>
</evidence>
<protein>
    <recommendedName>
        <fullName evidence="4">DUF11 domain-containing protein</fullName>
    </recommendedName>
</protein>
<feature type="signal peptide" evidence="1">
    <location>
        <begin position="1"/>
        <end position="24"/>
    </location>
</feature>
<feature type="chain" id="PRO_5047086192" description="DUF11 domain-containing protein" evidence="1">
    <location>
        <begin position="25"/>
        <end position="1605"/>
    </location>
</feature>
<sequence>MKRSLEHTLMATTALLLAGSLASAQDISTSLPLTSIGDRLMWSVSDQNLNLNVPLSGHVRLELYSPRVDPQDYRSDTYYGDETYNPKTAPEQVSTTFTLLREDGSEVLSRTFTPGAHAWETLFDQDLPAGHYRLRAETKGNGKNTFAVRLAGVSAALSADRLAVNVHSQDWTPVLNVSTDGAGYVLKMYDGDGPQELEARLRDAAGNVYPLTVSGDLASIDLPIPAAAGQYTIELRQPKTAKQYSNTVSFSLSRAGNQTPITISKVDQTGLLKVSAELLLPTGTVPTDADVLVGHDPIHVSGSTQKTVVAGDYPVTVAEVAGAATTLDRSQVSVPKGGVGEVHVQVKPEVALSLQADKPEVCVGDTLTLTARATTAFAGELPLDLSIEAAGLTLSGEPQLKGNLSASKSGELRLTGVATQAGPLIISAKLAPWDKEQRLTLNVRPDVTSLQLSRAPLEDAPVGGEVVVRLMLTNTADQPVPFTLTDGVAAGLQPLDSTTFSGTLAAGETRELSYRAKVTAQGGASVLLEAKLQSAGCAATQTVGGNLTVTEPAPRPAPEVVRRSTVNLPFDAPRQTRTLTVAHSLPAGATYIAGSSKLDGQAIADPLRGASGTLYWVIPSPTANGTAQNGAALRGDVTYEINHSGALGALPKPTLSVTYGGNRQEVLEGQLDAADLASAKPLTAEKPQLSENEGAIKLPLSGTVIRIRDRISITVEAPQGPIPALTVNGVAVSPDLIGTNTQDGTTGLQRLTFVGVPVQSGPNVIKFMNQEITVMRVGATSKIELTPESTVADGSTPIRLKIRTLDAFGQLTDQTSVTLRSNLEPLTPDANPTEGGYQVKIVDGEGVLELQPQSSPVTLKLEVLNGQAIDTHVYDIKPDGSRVGVGMLSATVGLGSNFSVQNDLTWQARGYYEGPLAGGKLYIAADKDKLPTNENTLIRYPVYGDASTESVPLQGIDPVALTYDHPNFRADYRRNSLPIDVLPLGEQFTALTAYTKTNPQLSGFVAAVPQDRVSNLPLTPEGTRLLHLPDSGISEGSETLVLVTLERGTGKLLKSTTLVRNVDYVLDPSSGVITFTHALDHVDLNLNELRVYASYRLNNPLGKRQVAFGVQLKKTGQNYGVGVAAVSLDSVVTYGARAVYDNGTTRADGLLAYSGGLQASASITSTPNDRQVFGARLRYQDPSYAGLGRFGDGLSVSGNAGVKITDRLSLIADAEYHNVPANAVVTDPLIGINAPDTARGGSVSARADYKIAPFSVGLGGKYAFGDIYGLGVVGSVGYHTDRSNVEIVHTQPLSGNLQATTDIVTKFGVTRNVNLGFTDKITWGVGQAAALTLDTIIGNVNYAVGYELPTASGAGNRARFSVGTSLPLNARTVLGLRGSALYNVATSSAELGAGADLNYKTDTISATVGTDVTYNSLGFGVVMRGGITGSVTDHLTLTADSLVEYGQNKNGQRFSLGYAYRNRTFASLGYVRYLNGTLAGNAPELTTGASAEYRQPTWAVRGGFDTRTLLLDKSSFTWQANLGGTAYLNDYFGIGAWGRMISQPASGYTAYGYGLEGSVRAMPGLWLTAGYNLKGFDGLPSAAQYTKQGAYLRLDLTIDETLGKK</sequence>
<accession>A0ABP9VG26</accession>
<evidence type="ECO:0008006" key="4">
    <source>
        <dbReference type="Google" id="ProtNLM"/>
    </source>
</evidence>
<name>A0ABP9VG26_9DEIO</name>
<comment type="caution">
    <text evidence="2">The sequence shown here is derived from an EMBL/GenBank/DDBJ whole genome shotgun (WGS) entry which is preliminary data.</text>
</comment>
<dbReference type="RefSeq" id="WP_353544129.1">
    <property type="nucleotide sequence ID" value="NZ_BAABRN010000092.1"/>
</dbReference>
<reference evidence="2 3" key="1">
    <citation type="submission" date="2024-02" db="EMBL/GenBank/DDBJ databases">
        <title>Deinococcus xinjiangensis NBRC 107630.</title>
        <authorList>
            <person name="Ichikawa N."/>
            <person name="Katano-Makiyama Y."/>
            <person name="Hidaka K."/>
        </authorList>
    </citation>
    <scope>NUCLEOTIDE SEQUENCE [LARGE SCALE GENOMIC DNA]</scope>
    <source>
        <strain evidence="2 3">NBRC 107630</strain>
    </source>
</reference>
<evidence type="ECO:0000313" key="2">
    <source>
        <dbReference type="EMBL" id="GAA5504163.1"/>
    </source>
</evidence>